<proteinExistence type="predicted"/>
<name>A0A2P6RVP3_ROSCH</name>
<gene>
    <name evidence="2" type="ORF">RchiOBHm_Chr2g0133741</name>
</gene>
<organism evidence="2 3">
    <name type="scientific">Rosa chinensis</name>
    <name type="common">China rose</name>
    <dbReference type="NCBI Taxonomy" id="74649"/>
    <lineage>
        <taxon>Eukaryota</taxon>
        <taxon>Viridiplantae</taxon>
        <taxon>Streptophyta</taxon>
        <taxon>Embryophyta</taxon>
        <taxon>Tracheophyta</taxon>
        <taxon>Spermatophyta</taxon>
        <taxon>Magnoliopsida</taxon>
        <taxon>eudicotyledons</taxon>
        <taxon>Gunneridae</taxon>
        <taxon>Pentapetalae</taxon>
        <taxon>rosids</taxon>
        <taxon>fabids</taxon>
        <taxon>Rosales</taxon>
        <taxon>Rosaceae</taxon>
        <taxon>Rosoideae</taxon>
        <taxon>Rosoideae incertae sedis</taxon>
        <taxon>Rosa</taxon>
    </lineage>
</organism>
<sequence>MSFRNMLKVSFLMLLAMALAATNTHARLDLFGHQLLTSKSQPDPNYEEAEMFKSATTKEAEKLMKAAAVVQEEKPSSSKVKADTIPYSECQENCNYTCVCTLIWPPELSQCICAGSSKLSTTNAAENLLKPAAVVQEEKPSSSIVKADTIPYSECQESCEYTCVCTLIWPPELSQCICAGSSKLSTTKAAENLLKPAAVVQEEKPSSSKVKADTIPYSECQETCNYTCACTLIWPPELSQCICVGSSKLSTTKAAENLLKPVAVVQEEKPSSSKVKADTIPYSECQENCNYTCVCTLIWPPELSQCICAGSSKLSTTKAAKNLLKPAAVVQEEKPSSSKVKADTIPYSECQETCNYTCACTLIWPPELSQCICVGSSKLSTTKAAEKLHKELDLVSKPVAKLEGSFLPYPECIEKCDECVICTRVYPIEAAYCYCGMNPSIQKSGIALPI</sequence>
<accession>A0A2P6RVP3</accession>
<evidence type="ECO:0000256" key="1">
    <source>
        <dbReference type="SAM" id="SignalP"/>
    </source>
</evidence>
<dbReference type="Gramene" id="PRQ50488">
    <property type="protein sequence ID" value="PRQ50488"/>
    <property type="gene ID" value="RchiOBHm_Chr2g0133741"/>
</dbReference>
<protein>
    <submittedName>
        <fullName evidence="2">Uncharacterized protein</fullName>
    </submittedName>
</protein>
<dbReference type="EMBL" id="PDCK01000040">
    <property type="protein sequence ID" value="PRQ50488.1"/>
    <property type="molecule type" value="Genomic_DNA"/>
</dbReference>
<evidence type="ECO:0000313" key="2">
    <source>
        <dbReference type="EMBL" id="PRQ50488.1"/>
    </source>
</evidence>
<keyword evidence="3" id="KW-1185">Reference proteome</keyword>
<feature type="chain" id="PRO_5015181454" evidence="1">
    <location>
        <begin position="27"/>
        <end position="450"/>
    </location>
</feature>
<dbReference type="AlphaFoldDB" id="A0A2P6RVP3"/>
<feature type="signal peptide" evidence="1">
    <location>
        <begin position="1"/>
        <end position="26"/>
    </location>
</feature>
<comment type="caution">
    <text evidence="2">The sequence shown here is derived from an EMBL/GenBank/DDBJ whole genome shotgun (WGS) entry which is preliminary data.</text>
</comment>
<evidence type="ECO:0000313" key="3">
    <source>
        <dbReference type="Proteomes" id="UP000238479"/>
    </source>
</evidence>
<reference evidence="2 3" key="1">
    <citation type="journal article" date="2018" name="Nat. Genet.">
        <title>The Rosa genome provides new insights in the design of modern roses.</title>
        <authorList>
            <person name="Bendahmane M."/>
        </authorList>
    </citation>
    <scope>NUCLEOTIDE SEQUENCE [LARGE SCALE GENOMIC DNA]</scope>
    <source>
        <strain evidence="3">cv. Old Blush</strain>
    </source>
</reference>
<dbReference type="Proteomes" id="UP000238479">
    <property type="component" value="Chromosome 2"/>
</dbReference>
<keyword evidence="1" id="KW-0732">Signal</keyword>